<gene>
    <name evidence="2" type="ORF">KIPB_002823</name>
</gene>
<dbReference type="InterPro" id="IPR001509">
    <property type="entry name" value="Epimerase_deHydtase"/>
</dbReference>
<dbReference type="PANTHER" id="PTHR48079:SF6">
    <property type="entry name" value="NAD(P)-BINDING DOMAIN-CONTAINING PROTEIN-RELATED"/>
    <property type="match status" value="1"/>
</dbReference>
<dbReference type="Proteomes" id="UP000265618">
    <property type="component" value="Unassembled WGS sequence"/>
</dbReference>
<dbReference type="GO" id="GO:0004029">
    <property type="term" value="F:aldehyde dehydrogenase (NAD+) activity"/>
    <property type="evidence" value="ECO:0007669"/>
    <property type="project" value="TreeGrafter"/>
</dbReference>
<accession>A0A9K3CSV1</accession>
<comment type="caution">
    <text evidence="2">The sequence shown here is derived from an EMBL/GenBank/DDBJ whole genome shotgun (WGS) entry which is preliminary data.</text>
</comment>
<dbReference type="PANTHER" id="PTHR48079">
    <property type="entry name" value="PROTEIN YEEZ"/>
    <property type="match status" value="1"/>
</dbReference>
<name>A0A9K3CSV1_9EUKA</name>
<dbReference type="EMBL" id="BDIP01000498">
    <property type="protein sequence ID" value="GIQ81802.1"/>
    <property type="molecule type" value="Genomic_DNA"/>
</dbReference>
<dbReference type="SUPFAM" id="SSF51735">
    <property type="entry name" value="NAD(P)-binding Rossmann-fold domains"/>
    <property type="match status" value="1"/>
</dbReference>
<protein>
    <recommendedName>
        <fullName evidence="1">NAD-dependent epimerase/dehydratase domain-containing protein</fullName>
    </recommendedName>
</protein>
<evidence type="ECO:0000259" key="1">
    <source>
        <dbReference type="Pfam" id="PF01370"/>
    </source>
</evidence>
<keyword evidence="3" id="KW-1185">Reference proteome</keyword>
<dbReference type="GO" id="GO:0005737">
    <property type="term" value="C:cytoplasm"/>
    <property type="evidence" value="ECO:0007669"/>
    <property type="project" value="TreeGrafter"/>
</dbReference>
<proteinExistence type="predicted"/>
<dbReference type="OrthoDB" id="2735536at2759"/>
<dbReference type="Gene3D" id="3.40.50.720">
    <property type="entry name" value="NAD(P)-binding Rossmann-like Domain"/>
    <property type="match status" value="2"/>
</dbReference>
<feature type="domain" description="NAD-dependent epimerase/dehydratase" evidence="1">
    <location>
        <begin position="6"/>
        <end position="260"/>
    </location>
</feature>
<dbReference type="AlphaFoldDB" id="A0A9K3CSV1"/>
<dbReference type="InterPro" id="IPR051783">
    <property type="entry name" value="NAD(P)-dependent_oxidoreduct"/>
</dbReference>
<evidence type="ECO:0000313" key="3">
    <source>
        <dbReference type="Proteomes" id="UP000265618"/>
    </source>
</evidence>
<reference evidence="2 3" key="1">
    <citation type="journal article" date="2018" name="PLoS ONE">
        <title>The draft genome of Kipferlia bialata reveals reductive genome evolution in fornicate parasites.</title>
        <authorList>
            <person name="Tanifuji G."/>
            <person name="Takabayashi S."/>
            <person name="Kume K."/>
            <person name="Takagi M."/>
            <person name="Nakayama T."/>
            <person name="Kamikawa R."/>
            <person name="Inagaki Y."/>
            <person name="Hashimoto T."/>
        </authorList>
    </citation>
    <scope>NUCLEOTIDE SEQUENCE [LARGE SCALE GENOMIC DNA]</scope>
    <source>
        <strain evidence="2">NY0173</strain>
    </source>
</reference>
<dbReference type="Pfam" id="PF01370">
    <property type="entry name" value="Epimerase"/>
    <property type="match status" value="1"/>
</dbReference>
<evidence type="ECO:0000313" key="2">
    <source>
        <dbReference type="EMBL" id="GIQ81802.1"/>
    </source>
</evidence>
<sequence>MVHRTVVVTGGSGFVGQYVCAAVHNAGYRLKVLVRPTSDTSRILVPFEPVLGNVNDTESMQKAFSGCHAVIHLACPSAWSMLSSPGVVDVIQVGTENVIAACKAVGVPRLVYMSSAAATGGSAEPCPQLPERPDPTRCGDMYYARGKALAELSVLEYANSLGDLAAPSDTSSDYVAPSVIDSEDSQAPRVVIIRPGEVFGPHDTGHITSSDFVSLVPTSSPPLPVLVPDGGVTAVDARDVAQATVAAIERGRHGTIYNLGGENVTIRELARRSQCLMGVFGLIVVPSPWLTRTVIRAGMALPWHPAWAVTGHYAQRYWLLDCTSSYRDLGFSPRSLDLTLYDTLSWLCESGGMGKRFRSRKPSASSLSRHSQAALKVHLSAGSVPPTLHGPSVGITDVTTLPLNTAVHKFDPIRSVDEEEEGGRGIGR</sequence>
<dbReference type="InterPro" id="IPR036291">
    <property type="entry name" value="NAD(P)-bd_dom_sf"/>
</dbReference>
<organism evidence="2 3">
    <name type="scientific">Kipferlia bialata</name>
    <dbReference type="NCBI Taxonomy" id="797122"/>
    <lineage>
        <taxon>Eukaryota</taxon>
        <taxon>Metamonada</taxon>
        <taxon>Carpediemonas-like organisms</taxon>
        <taxon>Kipferlia</taxon>
    </lineage>
</organism>